<dbReference type="SUPFAM" id="SSF103473">
    <property type="entry name" value="MFS general substrate transporter"/>
    <property type="match status" value="1"/>
</dbReference>
<dbReference type="Proteomes" id="UP000190890">
    <property type="component" value="Unassembled WGS sequence"/>
</dbReference>
<feature type="transmembrane region" description="Helical" evidence="7">
    <location>
        <begin position="12"/>
        <end position="30"/>
    </location>
</feature>
<dbReference type="AlphaFoldDB" id="A0A1S8TI62"/>
<accession>A0A1S8TI62</accession>
<dbReference type="InterPro" id="IPR036259">
    <property type="entry name" value="MFS_trans_sf"/>
</dbReference>
<feature type="transmembrane region" description="Helical" evidence="7">
    <location>
        <begin position="214"/>
        <end position="234"/>
    </location>
</feature>
<evidence type="ECO:0000256" key="5">
    <source>
        <dbReference type="ARBA" id="ARBA00022989"/>
    </source>
</evidence>
<sequence>MFKNDYFKTAIGIYINYWMLGMVLILLSSNMGFVTTQFNTDIAGITFLISIEGLTRSATVYISGWLSDRLGRKPILCLSPFFEVIFLIGIPFAPGYGIAILLSVFAGLSHAFVDSASYPSLIECFPKTPGTATVVIKAFIAIGGITLPLIIGFFVNRGMFYGYTFFLVAAIYLVNGMFLLTRKFPKANQIEVSDDGKQITRTEFNVEPVLIKEGLALIIIGFTSNAIFTGFQIWMPTFGQKIVGMTQISSLKLITYYSIGALVSVFILAKLLQKTVKPVLVLVIYPIIGIISLVLLLLLKTETAATIGFIFIGLSSAGVLQMAQTAMGELFWKNKGATMAMVSTAGGIASAVIPAFTGLILRYSDILHVFYFMMIIFVIGIAAAIFVKSRYDKITKK</sequence>
<evidence type="ECO:0000256" key="3">
    <source>
        <dbReference type="ARBA" id="ARBA00022448"/>
    </source>
</evidence>
<dbReference type="RefSeq" id="WP_077847539.1">
    <property type="nucleotide sequence ID" value="NZ_LZZM01000153.1"/>
</dbReference>
<protein>
    <submittedName>
        <fullName evidence="9">Inner membrane transport protein YdiM</fullName>
    </submittedName>
</protein>
<keyword evidence="4 7" id="KW-0812">Transmembrane</keyword>
<comment type="caution">
    <text evidence="9">The sequence shown here is derived from an EMBL/GenBank/DDBJ whole genome shotgun (WGS) entry which is preliminary data.</text>
</comment>
<dbReference type="Pfam" id="PF07690">
    <property type="entry name" value="MFS_1"/>
    <property type="match status" value="1"/>
</dbReference>
<dbReference type="EMBL" id="LZZM01000153">
    <property type="protein sequence ID" value="OOM77294.1"/>
    <property type="molecule type" value="Genomic_DNA"/>
</dbReference>
<dbReference type="Gene3D" id="1.20.1250.20">
    <property type="entry name" value="MFS general substrate transporter like domains"/>
    <property type="match status" value="2"/>
</dbReference>
<keyword evidence="10" id="KW-1185">Reference proteome</keyword>
<dbReference type="InterPro" id="IPR005829">
    <property type="entry name" value="Sugar_transporter_CS"/>
</dbReference>
<evidence type="ECO:0000256" key="6">
    <source>
        <dbReference type="ARBA" id="ARBA00023136"/>
    </source>
</evidence>
<evidence type="ECO:0000313" key="9">
    <source>
        <dbReference type="EMBL" id="OOM77294.1"/>
    </source>
</evidence>
<feature type="transmembrane region" description="Helical" evidence="7">
    <location>
        <begin position="279"/>
        <end position="299"/>
    </location>
</feature>
<comment type="subcellular location">
    <subcellularLocation>
        <location evidence="1">Cell membrane</location>
        <topology evidence="1">Multi-pass membrane protein</topology>
    </subcellularLocation>
</comment>
<gene>
    <name evidence="9" type="primary">ydiM_2</name>
    <name evidence="9" type="ORF">CLPUN_24110</name>
</gene>
<dbReference type="InterPro" id="IPR011701">
    <property type="entry name" value="MFS"/>
</dbReference>
<keyword evidence="5 7" id="KW-1133">Transmembrane helix</keyword>
<feature type="domain" description="Major facilitator superfamily (MFS) profile" evidence="8">
    <location>
        <begin position="9"/>
        <end position="392"/>
    </location>
</feature>
<reference evidence="9 10" key="1">
    <citation type="submission" date="2016-05" db="EMBL/GenBank/DDBJ databases">
        <title>Microbial solvent formation.</title>
        <authorList>
            <person name="Poehlein A."/>
            <person name="Montoya Solano J.D."/>
            <person name="Flitsch S."/>
            <person name="Krabben P."/>
            <person name="Duerre P."/>
            <person name="Daniel R."/>
        </authorList>
    </citation>
    <scope>NUCLEOTIDE SEQUENCE [LARGE SCALE GENOMIC DNA]</scope>
    <source>
        <strain evidence="9 10">DSM 2619</strain>
    </source>
</reference>
<feature type="transmembrane region" description="Helical" evidence="7">
    <location>
        <begin position="254"/>
        <end position="272"/>
    </location>
</feature>
<feature type="transmembrane region" description="Helical" evidence="7">
    <location>
        <begin position="305"/>
        <end position="327"/>
    </location>
</feature>
<name>A0A1S8TI62_9CLOT</name>
<proteinExistence type="inferred from homology"/>
<dbReference type="GO" id="GO:0005886">
    <property type="term" value="C:plasma membrane"/>
    <property type="evidence" value="ECO:0007669"/>
    <property type="project" value="UniProtKB-SubCell"/>
</dbReference>
<feature type="transmembrane region" description="Helical" evidence="7">
    <location>
        <begin position="134"/>
        <end position="154"/>
    </location>
</feature>
<dbReference type="PANTHER" id="PTHR23514">
    <property type="entry name" value="BYPASS OF STOP CODON PROTEIN 6"/>
    <property type="match status" value="1"/>
</dbReference>
<keyword evidence="3" id="KW-0813">Transport</keyword>
<evidence type="ECO:0000256" key="1">
    <source>
        <dbReference type="ARBA" id="ARBA00004651"/>
    </source>
</evidence>
<dbReference type="InterPro" id="IPR020846">
    <property type="entry name" value="MFS_dom"/>
</dbReference>
<evidence type="ECO:0000256" key="2">
    <source>
        <dbReference type="ARBA" id="ARBA00008335"/>
    </source>
</evidence>
<evidence type="ECO:0000313" key="10">
    <source>
        <dbReference type="Proteomes" id="UP000190890"/>
    </source>
</evidence>
<dbReference type="STRING" id="29367.CLPUN_24110"/>
<evidence type="ECO:0000256" key="4">
    <source>
        <dbReference type="ARBA" id="ARBA00022692"/>
    </source>
</evidence>
<dbReference type="GO" id="GO:0022857">
    <property type="term" value="F:transmembrane transporter activity"/>
    <property type="evidence" value="ECO:0007669"/>
    <property type="project" value="InterPro"/>
</dbReference>
<feature type="transmembrane region" description="Helical" evidence="7">
    <location>
        <begin position="366"/>
        <end position="387"/>
    </location>
</feature>
<dbReference type="PANTHER" id="PTHR23514:SF3">
    <property type="entry name" value="BYPASS OF STOP CODON PROTEIN 6"/>
    <property type="match status" value="1"/>
</dbReference>
<evidence type="ECO:0000256" key="7">
    <source>
        <dbReference type="SAM" id="Phobius"/>
    </source>
</evidence>
<evidence type="ECO:0000259" key="8">
    <source>
        <dbReference type="PROSITE" id="PS50850"/>
    </source>
</evidence>
<keyword evidence="6 7" id="KW-0472">Membrane</keyword>
<dbReference type="OrthoDB" id="7066727at2"/>
<feature type="transmembrane region" description="Helical" evidence="7">
    <location>
        <begin position="160"/>
        <end position="180"/>
    </location>
</feature>
<dbReference type="InterPro" id="IPR051788">
    <property type="entry name" value="MFS_Transporter"/>
</dbReference>
<organism evidence="9 10">
    <name type="scientific">Clostridium puniceum</name>
    <dbReference type="NCBI Taxonomy" id="29367"/>
    <lineage>
        <taxon>Bacteria</taxon>
        <taxon>Bacillati</taxon>
        <taxon>Bacillota</taxon>
        <taxon>Clostridia</taxon>
        <taxon>Eubacteriales</taxon>
        <taxon>Clostridiaceae</taxon>
        <taxon>Clostridium</taxon>
    </lineage>
</organism>
<feature type="transmembrane region" description="Helical" evidence="7">
    <location>
        <begin position="339"/>
        <end position="360"/>
    </location>
</feature>
<dbReference type="PROSITE" id="PS50850">
    <property type="entry name" value="MFS"/>
    <property type="match status" value="1"/>
</dbReference>
<dbReference type="PROSITE" id="PS00216">
    <property type="entry name" value="SUGAR_TRANSPORT_1"/>
    <property type="match status" value="1"/>
</dbReference>
<comment type="similarity">
    <text evidence="2">Belongs to the major facilitator superfamily.</text>
</comment>